<name>A0A1H3G6H8_9PSEU</name>
<dbReference type="PANTHER" id="PTHR46797">
    <property type="entry name" value="HTH-TYPE TRANSCRIPTIONAL REGULATOR"/>
    <property type="match status" value="1"/>
</dbReference>
<evidence type="ECO:0000256" key="2">
    <source>
        <dbReference type="ARBA" id="ARBA00023125"/>
    </source>
</evidence>
<protein>
    <submittedName>
        <fullName evidence="5">Transcriptional regulator, contains XRE-family HTH domain</fullName>
    </submittedName>
</protein>
<sequence>MEEPQDAIGARIREIRSWRQITLRATADLAGISRSYLSEIERGEKPVSKRAVLERLAAALRVSPTELTGRPWTRSDPLDAEAHEALTAIEAALEEYELEHDPGVAARPWPELAAEVQRLRELMHVHADYAAQGRLAPQLLGELHAAYVREPQHRREALLGLLHCYSSCTWTTKRLGGRGLPLLAAREAQKCAEELEAPEWLGYVTWLRGDAAGGLSRSKQYQRSVLAAEEISSALDAPDVLQASGMLHLSAALAAAAQADRATMNTHLAEAEAMANRLDGPVGNFAYMWFGTVNVGIWRVALSTELGDGPRVAEVARDVHPELIPSPSRQAEYWADLGRAQLASGPASREAGLASILRAEDLAPQRVRNDVFVREAVGDLLRRSRRDAGGRELRGLAFRMGLAPTG</sequence>
<dbReference type="EMBL" id="FNOK01000018">
    <property type="protein sequence ID" value="SDX98665.1"/>
    <property type="molecule type" value="Genomic_DNA"/>
</dbReference>
<evidence type="ECO:0000313" key="5">
    <source>
        <dbReference type="EMBL" id="SDX98665.1"/>
    </source>
</evidence>
<dbReference type="Gene3D" id="1.10.260.40">
    <property type="entry name" value="lambda repressor-like DNA-binding domains"/>
    <property type="match status" value="1"/>
</dbReference>
<evidence type="ECO:0000256" key="1">
    <source>
        <dbReference type="ARBA" id="ARBA00023015"/>
    </source>
</evidence>
<dbReference type="Proteomes" id="UP000199529">
    <property type="component" value="Unassembled WGS sequence"/>
</dbReference>
<keyword evidence="6" id="KW-1185">Reference proteome</keyword>
<evidence type="ECO:0000313" key="6">
    <source>
        <dbReference type="Proteomes" id="UP000199529"/>
    </source>
</evidence>
<dbReference type="Pfam" id="PF13560">
    <property type="entry name" value="HTH_31"/>
    <property type="match status" value="1"/>
</dbReference>
<accession>A0A1H3G6H8</accession>
<dbReference type="GO" id="GO:0005829">
    <property type="term" value="C:cytosol"/>
    <property type="evidence" value="ECO:0007669"/>
    <property type="project" value="TreeGrafter"/>
</dbReference>
<dbReference type="InterPro" id="IPR001387">
    <property type="entry name" value="Cro/C1-type_HTH"/>
</dbReference>
<dbReference type="InterPro" id="IPR010982">
    <property type="entry name" value="Lambda_DNA-bd_dom_sf"/>
</dbReference>
<proteinExistence type="predicted"/>
<dbReference type="SUPFAM" id="SSF47413">
    <property type="entry name" value="lambda repressor-like DNA-binding domains"/>
    <property type="match status" value="1"/>
</dbReference>
<reference evidence="6" key="1">
    <citation type="submission" date="2016-10" db="EMBL/GenBank/DDBJ databases">
        <authorList>
            <person name="Varghese N."/>
            <person name="Submissions S."/>
        </authorList>
    </citation>
    <scope>NUCLEOTIDE SEQUENCE [LARGE SCALE GENOMIC DNA]</scope>
    <source>
        <strain evidence="6">CGMCC 4.3530</strain>
    </source>
</reference>
<dbReference type="PROSITE" id="PS50943">
    <property type="entry name" value="HTH_CROC1"/>
    <property type="match status" value="1"/>
</dbReference>
<keyword evidence="1" id="KW-0805">Transcription regulation</keyword>
<dbReference type="SMART" id="SM00530">
    <property type="entry name" value="HTH_XRE"/>
    <property type="match status" value="1"/>
</dbReference>
<keyword evidence="2" id="KW-0238">DNA-binding</keyword>
<evidence type="ECO:0000259" key="4">
    <source>
        <dbReference type="PROSITE" id="PS50943"/>
    </source>
</evidence>
<dbReference type="GO" id="GO:0003677">
    <property type="term" value="F:DNA binding"/>
    <property type="evidence" value="ECO:0007669"/>
    <property type="project" value="UniProtKB-KW"/>
</dbReference>
<organism evidence="5 6">
    <name type="scientific">Saccharopolyspora shandongensis</name>
    <dbReference type="NCBI Taxonomy" id="418495"/>
    <lineage>
        <taxon>Bacteria</taxon>
        <taxon>Bacillati</taxon>
        <taxon>Actinomycetota</taxon>
        <taxon>Actinomycetes</taxon>
        <taxon>Pseudonocardiales</taxon>
        <taxon>Pseudonocardiaceae</taxon>
        <taxon>Saccharopolyspora</taxon>
    </lineage>
</organism>
<dbReference type="RefSeq" id="WP_177226582.1">
    <property type="nucleotide sequence ID" value="NZ_FNOK01000018.1"/>
</dbReference>
<dbReference type="InterPro" id="IPR050807">
    <property type="entry name" value="TransReg_Diox_bact_type"/>
</dbReference>
<feature type="domain" description="HTH cro/C1-type" evidence="4">
    <location>
        <begin position="12"/>
        <end position="67"/>
    </location>
</feature>
<keyword evidence="3" id="KW-0804">Transcription</keyword>
<evidence type="ECO:0000256" key="3">
    <source>
        <dbReference type="ARBA" id="ARBA00023163"/>
    </source>
</evidence>
<dbReference type="STRING" id="418495.SAMN05216215_101859"/>
<dbReference type="CDD" id="cd00093">
    <property type="entry name" value="HTH_XRE"/>
    <property type="match status" value="1"/>
</dbReference>
<dbReference type="GO" id="GO:0003700">
    <property type="term" value="F:DNA-binding transcription factor activity"/>
    <property type="evidence" value="ECO:0007669"/>
    <property type="project" value="TreeGrafter"/>
</dbReference>
<dbReference type="PANTHER" id="PTHR46797:SF23">
    <property type="entry name" value="HTH-TYPE TRANSCRIPTIONAL REGULATOR SUTR"/>
    <property type="match status" value="1"/>
</dbReference>
<gene>
    <name evidence="5" type="ORF">SAMN05216215_101859</name>
</gene>
<dbReference type="AlphaFoldDB" id="A0A1H3G6H8"/>